<dbReference type="Pfam" id="PF13894">
    <property type="entry name" value="zf-C2H2_4"/>
    <property type="match status" value="1"/>
</dbReference>
<feature type="domain" description="C2H2-type" evidence="10">
    <location>
        <begin position="989"/>
        <end position="1016"/>
    </location>
</feature>
<reference evidence="11 12" key="1">
    <citation type="journal article" date="2021" name="Cell">
        <title>Tracing the genetic footprints of vertebrate landing in non-teleost ray-finned fishes.</title>
        <authorList>
            <person name="Bi X."/>
            <person name="Wang K."/>
            <person name="Yang L."/>
            <person name="Pan H."/>
            <person name="Jiang H."/>
            <person name="Wei Q."/>
            <person name="Fang M."/>
            <person name="Yu H."/>
            <person name="Zhu C."/>
            <person name="Cai Y."/>
            <person name="He Y."/>
            <person name="Gan X."/>
            <person name="Zeng H."/>
            <person name="Yu D."/>
            <person name="Zhu Y."/>
            <person name="Jiang H."/>
            <person name="Qiu Q."/>
            <person name="Yang H."/>
            <person name="Zhang Y.E."/>
            <person name="Wang W."/>
            <person name="Zhu M."/>
            <person name="He S."/>
            <person name="Zhang G."/>
        </authorList>
    </citation>
    <scope>NUCLEOTIDE SEQUENCE [LARGE SCALE GENOMIC DNA]</scope>
    <source>
        <strain evidence="11">Bchr_013</strain>
    </source>
</reference>
<feature type="domain" description="C2H2-type" evidence="10">
    <location>
        <begin position="918"/>
        <end position="940"/>
    </location>
</feature>
<keyword evidence="12" id="KW-1185">Reference proteome</keyword>
<feature type="domain" description="C2H2-type" evidence="10">
    <location>
        <begin position="394"/>
        <end position="421"/>
    </location>
</feature>
<evidence type="ECO:0000256" key="3">
    <source>
        <dbReference type="ARBA" id="ARBA00022737"/>
    </source>
</evidence>
<dbReference type="AlphaFoldDB" id="A0A8X7XQY2"/>
<feature type="domain" description="C2H2-type" evidence="10">
    <location>
        <begin position="570"/>
        <end position="597"/>
    </location>
</feature>
<evidence type="ECO:0000313" key="11">
    <source>
        <dbReference type="EMBL" id="KAG2471384.1"/>
    </source>
</evidence>
<evidence type="ECO:0000256" key="1">
    <source>
        <dbReference type="ARBA" id="ARBA00004123"/>
    </source>
</evidence>
<dbReference type="Pfam" id="PF13912">
    <property type="entry name" value="zf-C2H2_6"/>
    <property type="match status" value="2"/>
</dbReference>
<feature type="compositionally biased region" description="Low complexity" evidence="9">
    <location>
        <begin position="960"/>
        <end position="974"/>
    </location>
</feature>
<feature type="domain" description="C2H2-type" evidence="10">
    <location>
        <begin position="48"/>
        <end position="75"/>
    </location>
</feature>
<evidence type="ECO:0000256" key="6">
    <source>
        <dbReference type="ARBA" id="ARBA00023125"/>
    </source>
</evidence>
<feature type="domain" description="C2H2-type" evidence="10">
    <location>
        <begin position="10"/>
        <end position="37"/>
    </location>
</feature>
<dbReference type="PROSITE" id="PS00028">
    <property type="entry name" value="ZINC_FINGER_C2H2_1"/>
    <property type="match status" value="24"/>
</dbReference>
<feature type="domain" description="C2H2-type" evidence="10">
    <location>
        <begin position="134"/>
        <end position="161"/>
    </location>
</feature>
<dbReference type="GO" id="GO:0008270">
    <property type="term" value="F:zinc ion binding"/>
    <property type="evidence" value="ECO:0007669"/>
    <property type="project" value="UniProtKB-KW"/>
</dbReference>
<dbReference type="InterPro" id="IPR013087">
    <property type="entry name" value="Znf_C2H2_type"/>
</dbReference>
<feature type="domain" description="C2H2-type" evidence="10">
    <location>
        <begin position="1090"/>
        <end position="1117"/>
    </location>
</feature>
<dbReference type="EMBL" id="JAATIS010000094">
    <property type="protein sequence ID" value="KAG2471384.1"/>
    <property type="molecule type" value="Genomic_DNA"/>
</dbReference>
<dbReference type="GO" id="GO:0000978">
    <property type="term" value="F:RNA polymerase II cis-regulatory region sequence-specific DNA binding"/>
    <property type="evidence" value="ECO:0007669"/>
    <property type="project" value="TreeGrafter"/>
</dbReference>
<proteinExistence type="predicted"/>
<feature type="domain" description="C2H2-type" evidence="10">
    <location>
        <begin position="437"/>
        <end position="460"/>
    </location>
</feature>
<keyword evidence="3" id="KW-0677">Repeat</keyword>
<dbReference type="PROSITE" id="PS50157">
    <property type="entry name" value="ZINC_FINGER_C2H2_2"/>
    <property type="match status" value="25"/>
</dbReference>
<sequence length="1270" mass="145840">MINRMGKKSLTCGICGKFFSGNRGFYGHMLSHRAKHVKAAYANNERPYKCDECGKSYQSFGFFLSHQRSHMNAMKSVFNDLAQLKKKSFECLYCGRSYSRVSALEAHQRCHADVKLFKALNPEKQMQTKTEKRFSCDECGKLYSTTAGLNAHRRYHSEIEPKVFISKEKEMFKCLECGRPFSSKAAMKTHERWHSYRKGLKSGTEDNLSEAKKEKPFKCTECEKSYYLVTCLENHYRMMHADITPSKSFLHQVGQLEKKSFECPICGKRFTRATALQSHQRNHSSWELYGFAEEDLENSSEEEVIEKKDRTFVARLVIPKGVNQEVTTNEPVIDSPPSEVHSRPMERKKRFKCLDCRKTFVSRLALQVHRYWHTWRLRPLKSSDTTLVDSKKPFQCSECGKGYYFLQSFRSHIQKHINGKSLMPFLFQYERAQENSSECAECGKRFCKASTLQLHRQLHAKKLVCDVRRNHCNCNKCGKCYNSVEAFSQHQKSHSSDGISETHENHSKITQVDLDTNNMVLGDKPYPCRVCGKAYWTFGALYRHKRCHVKQRPLAFFNYFKWRIFKANMCPCPHCGKSFSLPAVRECHIQLHKNESNGKPLNSKKLYSCTVCGKTYTFYKCFKTHELLFHKSLKSTELCHQTPVLERSYECSKCGKNFRHASSLSSHMLSHLEANLENLYQCPDCKKMFNSRMAVRSHRQWHKRSAKLLVDCKQPVSLSESSSFHNTIGPLISPSALATNTVSHVSSEGKVQSSEQLPSIVKLKQPVNQDNTTQPFKSFTIKIPFSHYLFKESVLKDCSKFDKDLSEPVSRCLDCGNCVGECSEFCSHGPMNQKRELNESTIADVHRNMEKTAVDSGPYKCIVCGEGFFFVYALQKHELLHKEAVLKLPNHEAISSKEVVSSSFQNEPAQGSSLRKLYHCPDCEKTYSSRGALYNHRKTHGNVGSVKLLGKQAETVGKDSSSSQNQSESLNKSSCFRNGNCSETPSMLYMCLTCKASFRSPLDLNNHIKLHFGEKGDTDEKLKPDEVMHPKQCPIKCYKCGMSFTSLHKLKLHRSQARSKPYCCLICCRAYNSESSLQRHIPRHSLKRPHVCKYCNMRFRVPAELSYHVNTHTGEKPFSCMLCSMTFSHRGNLCTHLKKVHGNVPSKKVKTSLANSANILNCYRCGLCKKVFRYPSDLTRHMLIHTGERPFKCKSCFRTFKQKNKLKYHEYTCSKPNTSVCEKEVKVNQFSSPLPPPTDTTVFCCTECKQTFTTEPSLHQHYIRHARGDL</sequence>
<evidence type="ECO:0000259" key="10">
    <source>
        <dbReference type="PROSITE" id="PS50157"/>
    </source>
</evidence>
<dbReference type="PANTHER" id="PTHR24376">
    <property type="entry name" value="ZINC FINGER PROTEIN"/>
    <property type="match status" value="1"/>
</dbReference>
<dbReference type="SMART" id="SM00355">
    <property type="entry name" value="ZnF_C2H2"/>
    <property type="match status" value="26"/>
</dbReference>
<feature type="domain" description="C2H2-type" evidence="10">
    <location>
        <begin position="607"/>
        <end position="635"/>
    </location>
</feature>
<evidence type="ECO:0000256" key="4">
    <source>
        <dbReference type="ARBA" id="ARBA00022771"/>
    </source>
</evidence>
<dbReference type="Gene3D" id="3.30.160.60">
    <property type="entry name" value="Classic Zinc Finger"/>
    <property type="match status" value="16"/>
</dbReference>
<dbReference type="SUPFAM" id="SSF57667">
    <property type="entry name" value="beta-beta-alpha zinc fingers"/>
    <property type="match status" value="12"/>
</dbReference>
<feature type="domain" description="C2H2-type" evidence="10">
    <location>
        <begin position="351"/>
        <end position="374"/>
    </location>
</feature>
<feature type="domain" description="C2H2-type" evidence="10">
    <location>
        <begin position="1163"/>
        <end position="1190"/>
    </location>
</feature>
<accession>A0A8X7XQY2</accession>
<evidence type="ECO:0000256" key="5">
    <source>
        <dbReference type="ARBA" id="ARBA00022833"/>
    </source>
</evidence>
<dbReference type="GO" id="GO:0001228">
    <property type="term" value="F:DNA-binding transcription activator activity, RNA polymerase II-specific"/>
    <property type="evidence" value="ECO:0007669"/>
    <property type="project" value="TreeGrafter"/>
</dbReference>
<feature type="domain" description="C2H2-type" evidence="10">
    <location>
        <begin position="1062"/>
        <end position="1089"/>
    </location>
</feature>
<feature type="domain" description="C2H2-type" evidence="10">
    <location>
        <begin position="172"/>
        <end position="199"/>
    </location>
</feature>
<feature type="domain" description="C2H2-type" evidence="10">
    <location>
        <begin position="680"/>
        <end position="707"/>
    </location>
</feature>
<keyword evidence="6" id="KW-0238">DNA-binding</keyword>
<dbReference type="PANTHER" id="PTHR24376:SF235">
    <property type="entry name" value="C2H2-TYPE DOMAIN-CONTAINING PROTEIN"/>
    <property type="match status" value="1"/>
</dbReference>
<feature type="non-terminal residue" evidence="11">
    <location>
        <position position="1270"/>
    </location>
</feature>
<dbReference type="Proteomes" id="UP000886611">
    <property type="component" value="Unassembled WGS sequence"/>
</dbReference>
<evidence type="ECO:0000313" key="12">
    <source>
        <dbReference type="Proteomes" id="UP000886611"/>
    </source>
</evidence>
<comment type="caution">
    <text evidence="11">The sequence shown here is derived from an EMBL/GenBank/DDBJ whole genome shotgun (WGS) entry which is preliminary data.</text>
</comment>
<evidence type="ECO:0000256" key="2">
    <source>
        <dbReference type="ARBA" id="ARBA00022723"/>
    </source>
</evidence>
<evidence type="ECO:0000256" key="7">
    <source>
        <dbReference type="ARBA" id="ARBA00023242"/>
    </source>
</evidence>
<keyword evidence="5" id="KW-0862">Zinc</keyword>
<feature type="domain" description="C2H2-type" evidence="10">
    <location>
        <begin position="1243"/>
        <end position="1266"/>
    </location>
</feature>
<keyword evidence="4 8" id="KW-0863">Zinc-finger</keyword>
<feature type="domain" description="C2H2-type" evidence="10">
    <location>
        <begin position="1191"/>
        <end position="1218"/>
    </location>
</feature>
<evidence type="ECO:0000256" key="9">
    <source>
        <dbReference type="SAM" id="MobiDB-lite"/>
    </source>
</evidence>
<gene>
    <name evidence="11" type="primary">Znf208_2</name>
    <name evidence="11" type="ORF">GTO96_0006145</name>
</gene>
<feature type="domain" description="C2H2-type" evidence="10">
    <location>
        <begin position="526"/>
        <end position="553"/>
    </location>
</feature>
<feature type="domain" description="C2H2-type" evidence="10">
    <location>
        <begin position="649"/>
        <end position="671"/>
    </location>
</feature>
<organism evidence="11 12">
    <name type="scientific">Polypterus senegalus</name>
    <name type="common">Senegal bichir</name>
    <dbReference type="NCBI Taxonomy" id="55291"/>
    <lineage>
        <taxon>Eukaryota</taxon>
        <taxon>Metazoa</taxon>
        <taxon>Chordata</taxon>
        <taxon>Craniata</taxon>
        <taxon>Vertebrata</taxon>
        <taxon>Euteleostomi</taxon>
        <taxon>Actinopterygii</taxon>
        <taxon>Polypteriformes</taxon>
        <taxon>Polypteridae</taxon>
        <taxon>Polypterus</taxon>
    </lineage>
</organism>
<name>A0A8X7XQY2_POLSE</name>
<feature type="domain" description="C2H2-type" evidence="10">
    <location>
        <begin position="859"/>
        <end position="881"/>
    </location>
</feature>
<dbReference type="FunFam" id="3.30.160.60:FF:000446">
    <property type="entry name" value="Zinc finger protein"/>
    <property type="match status" value="4"/>
</dbReference>
<dbReference type="FunFam" id="3.30.160.60:FF:000100">
    <property type="entry name" value="Zinc finger 45-like"/>
    <property type="match status" value="1"/>
</dbReference>
<feature type="domain" description="C2H2-type" evidence="10">
    <location>
        <begin position="472"/>
        <end position="499"/>
    </location>
</feature>
<dbReference type="Pfam" id="PF00096">
    <property type="entry name" value="zf-C2H2"/>
    <property type="match status" value="8"/>
</dbReference>
<dbReference type="SUPFAM" id="SSF46548">
    <property type="entry name" value="alpha-helical ferredoxin"/>
    <property type="match status" value="1"/>
</dbReference>
<keyword evidence="2" id="KW-0479">Metal-binding</keyword>
<dbReference type="FunFam" id="3.30.160.60:FF:000045">
    <property type="entry name" value="ZFP69 zinc finger protein B"/>
    <property type="match status" value="1"/>
</dbReference>
<feature type="domain" description="C2H2-type" evidence="10">
    <location>
        <begin position="89"/>
        <end position="116"/>
    </location>
</feature>
<feature type="domain" description="C2H2-type" evidence="10">
    <location>
        <begin position="261"/>
        <end position="288"/>
    </location>
</feature>
<keyword evidence="7" id="KW-0539">Nucleus</keyword>
<dbReference type="FunFam" id="3.30.160.60:FF:000534">
    <property type="entry name" value="zinc finger protein 674"/>
    <property type="match status" value="1"/>
</dbReference>
<protein>
    <submittedName>
        <fullName evidence="11">ZN208 protein</fullName>
    </submittedName>
</protein>
<feature type="non-terminal residue" evidence="11">
    <location>
        <position position="1"/>
    </location>
</feature>
<dbReference type="GO" id="GO:0005634">
    <property type="term" value="C:nucleus"/>
    <property type="evidence" value="ECO:0007669"/>
    <property type="project" value="UniProtKB-SubCell"/>
</dbReference>
<feature type="domain" description="C2H2-type" evidence="10">
    <location>
        <begin position="217"/>
        <end position="245"/>
    </location>
</feature>
<comment type="subcellular location">
    <subcellularLocation>
        <location evidence="1">Nucleus</location>
    </subcellularLocation>
</comment>
<feature type="domain" description="C2H2-type" evidence="10">
    <location>
        <begin position="1118"/>
        <end position="1141"/>
    </location>
</feature>
<feature type="region of interest" description="Disordered" evidence="9">
    <location>
        <begin position="954"/>
        <end position="974"/>
    </location>
</feature>
<dbReference type="InterPro" id="IPR036236">
    <property type="entry name" value="Znf_C2H2_sf"/>
</dbReference>
<evidence type="ECO:0000256" key="8">
    <source>
        <dbReference type="PROSITE-ProRule" id="PRU00042"/>
    </source>
</evidence>